<name>A0A2G5SN08_9PELO</name>
<evidence type="ECO:0000313" key="2">
    <source>
        <dbReference type="EMBL" id="PIC16236.1"/>
    </source>
</evidence>
<accession>A0A2G5SN08</accession>
<gene>
    <name evidence="2" type="primary">Cnig_chr_X.g22904</name>
    <name evidence="2" type="ORF">B9Z55_022904</name>
</gene>
<protein>
    <submittedName>
        <fullName evidence="2">Uncharacterized protein</fullName>
    </submittedName>
</protein>
<feature type="compositionally biased region" description="Basic and acidic residues" evidence="1">
    <location>
        <begin position="74"/>
        <end position="84"/>
    </location>
</feature>
<dbReference type="AlphaFoldDB" id="A0A2G5SN08"/>
<dbReference type="EMBL" id="PDUG01000006">
    <property type="protein sequence ID" value="PIC16236.1"/>
    <property type="molecule type" value="Genomic_DNA"/>
</dbReference>
<sequence length="106" mass="11670">MMDQGKAEGIIQEYKDFKKMIQKNRIQPVRDLPLFDGELWRKAILANETMDQAPVGATTSRDAVVTIPGTNQDAETRAATRDDTSQAGTDAIKETITVQAGVYSIL</sequence>
<feature type="region of interest" description="Disordered" evidence="1">
    <location>
        <begin position="68"/>
        <end position="87"/>
    </location>
</feature>
<organism evidence="2 3">
    <name type="scientific">Caenorhabditis nigoni</name>
    <dbReference type="NCBI Taxonomy" id="1611254"/>
    <lineage>
        <taxon>Eukaryota</taxon>
        <taxon>Metazoa</taxon>
        <taxon>Ecdysozoa</taxon>
        <taxon>Nematoda</taxon>
        <taxon>Chromadorea</taxon>
        <taxon>Rhabditida</taxon>
        <taxon>Rhabditina</taxon>
        <taxon>Rhabditomorpha</taxon>
        <taxon>Rhabditoidea</taxon>
        <taxon>Rhabditidae</taxon>
        <taxon>Peloderinae</taxon>
        <taxon>Caenorhabditis</taxon>
    </lineage>
</organism>
<evidence type="ECO:0000256" key="1">
    <source>
        <dbReference type="SAM" id="MobiDB-lite"/>
    </source>
</evidence>
<evidence type="ECO:0000313" key="3">
    <source>
        <dbReference type="Proteomes" id="UP000230233"/>
    </source>
</evidence>
<reference evidence="3" key="1">
    <citation type="submission" date="2017-10" db="EMBL/GenBank/DDBJ databases">
        <title>Rapid genome shrinkage in a self-fertile nematode reveals novel sperm competition proteins.</title>
        <authorList>
            <person name="Yin D."/>
            <person name="Schwarz E.M."/>
            <person name="Thomas C.G."/>
            <person name="Felde R.L."/>
            <person name="Korf I.F."/>
            <person name="Cutter A.D."/>
            <person name="Schartner C.M."/>
            <person name="Ralston E.J."/>
            <person name="Meyer B.J."/>
            <person name="Haag E.S."/>
        </authorList>
    </citation>
    <scope>NUCLEOTIDE SEQUENCE [LARGE SCALE GENOMIC DNA]</scope>
    <source>
        <strain evidence="3">JU1422</strain>
    </source>
</reference>
<proteinExistence type="predicted"/>
<keyword evidence="3" id="KW-1185">Reference proteome</keyword>
<dbReference type="OrthoDB" id="206335at2759"/>
<dbReference type="Proteomes" id="UP000230233">
    <property type="component" value="Chromosome X"/>
</dbReference>
<comment type="caution">
    <text evidence="2">The sequence shown here is derived from an EMBL/GenBank/DDBJ whole genome shotgun (WGS) entry which is preliminary data.</text>
</comment>